<keyword evidence="12" id="KW-0092">Biotin</keyword>
<keyword evidence="5 12" id="KW-0436">Ligase</keyword>
<dbReference type="PROSITE" id="PS50975">
    <property type="entry name" value="ATP_GRASP"/>
    <property type="match status" value="1"/>
</dbReference>
<evidence type="ECO:0000256" key="10">
    <source>
        <dbReference type="ARBA" id="ARBA00048600"/>
    </source>
</evidence>
<dbReference type="UniPathway" id="UPA00655">
    <property type="reaction ID" value="UER00711"/>
</dbReference>
<dbReference type="NCBIfam" id="NF006367">
    <property type="entry name" value="PRK08591.1"/>
    <property type="match status" value="1"/>
</dbReference>
<evidence type="ECO:0000256" key="8">
    <source>
        <dbReference type="ARBA" id="ARBA00022840"/>
    </source>
</evidence>
<evidence type="ECO:0000256" key="3">
    <source>
        <dbReference type="ARBA" id="ARBA00011750"/>
    </source>
</evidence>
<keyword evidence="12" id="KW-0276">Fatty acid metabolism</keyword>
<keyword evidence="12" id="KW-0275">Fatty acid biosynthesis</keyword>
<evidence type="ECO:0000256" key="12">
    <source>
        <dbReference type="RuleBase" id="RU365063"/>
    </source>
</evidence>
<evidence type="ECO:0000256" key="6">
    <source>
        <dbReference type="ARBA" id="ARBA00022723"/>
    </source>
</evidence>
<evidence type="ECO:0000313" key="15">
    <source>
        <dbReference type="EMBL" id="CAA9579201.1"/>
    </source>
</evidence>
<evidence type="ECO:0000256" key="1">
    <source>
        <dbReference type="ARBA" id="ARBA00003761"/>
    </source>
</evidence>
<dbReference type="SUPFAM" id="SSF52440">
    <property type="entry name" value="PreATP-grasp domain"/>
    <property type="match status" value="1"/>
</dbReference>
<name>A0A6J4VH38_9BACT</name>
<keyword evidence="12" id="KW-0444">Lipid biosynthesis</keyword>
<feature type="domain" description="ATP-grasp" evidence="13">
    <location>
        <begin position="124"/>
        <end position="321"/>
    </location>
</feature>
<dbReference type="Pfam" id="PF02785">
    <property type="entry name" value="Biotin_carb_C"/>
    <property type="match status" value="1"/>
</dbReference>
<keyword evidence="8 11" id="KW-0067">ATP-binding</keyword>
<dbReference type="InterPro" id="IPR011761">
    <property type="entry name" value="ATP-grasp"/>
</dbReference>
<dbReference type="Gene3D" id="3.30.470.20">
    <property type="entry name" value="ATP-grasp fold, B domain"/>
    <property type="match status" value="1"/>
</dbReference>
<organism evidence="15">
    <name type="scientific">uncultured Thermomicrobiales bacterium</name>
    <dbReference type="NCBI Taxonomy" id="1645740"/>
    <lineage>
        <taxon>Bacteria</taxon>
        <taxon>Pseudomonadati</taxon>
        <taxon>Thermomicrobiota</taxon>
        <taxon>Thermomicrobia</taxon>
        <taxon>Thermomicrobiales</taxon>
        <taxon>environmental samples</taxon>
    </lineage>
</organism>
<dbReference type="InterPro" id="IPR005482">
    <property type="entry name" value="Biotin_COase_C"/>
</dbReference>
<dbReference type="InterPro" id="IPR005479">
    <property type="entry name" value="CPAse_ATP-bd"/>
</dbReference>
<dbReference type="InterPro" id="IPR011764">
    <property type="entry name" value="Biotin_carboxylation_dom"/>
</dbReference>
<dbReference type="GO" id="GO:0046872">
    <property type="term" value="F:metal ion binding"/>
    <property type="evidence" value="ECO:0007669"/>
    <property type="project" value="UniProtKB-KW"/>
</dbReference>
<dbReference type="EC" id="6.3.4.14" evidence="4 12"/>
<dbReference type="SUPFAM" id="SSF51246">
    <property type="entry name" value="Rudiment single hybrid motif"/>
    <property type="match status" value="1"/>
</dbReference>
<dbReference type="PROSITE" id="PS00867">
    <property type="entry name" value="CPSASE_2"/>
    <property type="match status" value="1"/>
</dbReference>
<dbReference type="InterPro" id="IPR005481">
    <property type="entry name" value="BC-like_N"/>
</dbReference>
<protein>
    <recommendedName>
        <fullName evidence="4 12">Biotin carboxylase</fullName>
        <ecNumber evidence="4 12">6.3.4.14</ecNumber>
    </recommendedName>
    <alternativeName>
        <fullName evidence="12">Acetyl-coenzyme A carboxylase biotin carboxylase subunit A</fullName>
    </alternativeName>
</protein>
<dbReference type="FunFam" id="3.30.1490.20:FF:000018">
    <property type="entry name" value="Biotin carboxylase"/>
    <property type="match status" value="1"/>
</dbReference>
<evidence type="ECO:0000256" key="7">
    <source>
        <dbReference type="ARBA" id="ARBA00022741"/>
    </source>
</evidence>
<dbReference type="PANTHER" id="PTHR48095:SF2">
    <property type="entry name" value="BIOTIN CARBOXYLASE, CHLOROPLASTIC"/>
    <property type="match status" value="1"/>
</dbReference>
<dbReference type="SMART" id="SM00878">
    <property type="entry name" value="Biotin_carb_C"/>
    <property type="match status" value="1"/>
</dbReference>
<dbReference type="GO" id="GO:0004075">
    <property type="term" value="F:biotin carboxylase activity"/>
    <property type="evidence" value="ECO:0007669"/>
    <property type="project" value="UniProtKB-EC"/>
</dbReference>
<dbReference type="GO" id="GO:2001295">
    <property type="term" value="P:malonyl-CoA biosynthetic process"/>
    <property type="evidence" value="ECO:0007669"/>
    <property type="project" value="UniProtKB-UniPathway"/>
</dbReference>
<dbReference type="Pfam" id="PF02786">
    <property type="entry name" value="CPSase_L_D2"/>
    <property type="match status" value="1"/>
</dbReference>
<dbReference type="PANTHER" id="PTHR48095">
    <property type="entry name" value="PYRUVATE CARBOXYLASE SUBUNIT A"/>
    <property type="match status" value="1"/>
</dbReference>
<evidence type="ECO:0000256" key="9">
    <source>
        <dbReference type="ARBA" id="ARBA00022842"/>
    </source>
</evidence>
<dbReference type="EMBL" id="CADCWK010000419">
    <property type="protein sequence ID" value="CAA9579201.1"/>
    <property type="molecule type" value="Genomic_DNA"/>
</dbReference>
<evidence type="ECO:0000259" key="14">
    <source>
        <dbReference type="PROSITE" id="PS50979"/>
    </source>
</evidence>
<dbReference type="AlphaFoldDB" id="A0A6J4VH38"/>
<dbReference type="InterPro" id="IPR016185">
    <property type="entry name" value="PreATP-grasp_dom_sf"/>
</dbReference>
<dbReference type="GO" id="GO:0005524">
    <property type="term" value="F:ATP binding"/>
    <property type="evidence" value="ECO:0007669"/>
    <property type="project" value="UniProtKB-UniRule"/>
</dbReference>
<accession>A0A6J4VH38</accession>
<comment type="function">
    <text evidence="1 12">This protein is a component of the acetyl coenzyme A carboxylase complex; first, biotin carboxylase catalyzes the carboxylation of the carrier protein and then the transcarboxylase transfers the carboxyl group to form malonyl-CoA.</text>
</comment>
<dbReference type="SUPFAM" id="SSF56059">
    <property type="entry name" value="Glutathione synthetase ATP-binding domain-like"/>
    <property type="match status" value="1"/>
</dbReference>
<evidence type="ECO:0000259" key="13">
    <source>
        <dbReference type="PROSITE" id="PS50975"/>
    </source>
</evidence>
<keyword evidence="12" id="KW-0443">Lipid metabolism</keyword>
<gene>
    <name evidence="15" type="ORF">AVDCRST_MAG33-3415</name>
</gene>
<keyword evidence="9" id="KW-0460">Magnesium</keyword>
<comment type="pathway">
    <text evidence="2 12">Lipid metabolism; malonyl-CoA biosynthesis; malonyl-CoA from acetyl-CoA: step 1/1.</text>
</comment>
<reference evidence="15" key="1">
    <citation type="submission" date="2020-02" db="EMBL/GenBank/DDBJ databases">
        <authorList>
            <person name="Meier V. D."/>
        </authorList>
    </citation>
    <scope>NUCLEOTIDE SEQUENCE</scope>
    <source>
        <strain evidence="15">AVDCRST_MAG33</strain>
    </source>
</reference>
<keyword evidence="7 11" id="KW-0547">Nucleotide-binding</keyword>
<keyword evidence="6" id="KW-0479">Metal-binding</keyword>
<dbReference type="PROSITE" id="PS50979">
    <property type="entry name" value="BC"/>
    <property type="match status" value="1"/>
</dbReference>
<dbReference type="Pfam" id="PF00289">
    <property type="entry name" value="Biotin_carb_N"/>
    <property type="match status" value="1"/>
</dbReference>
<dbReference type="InterPro" id="IPR051602">
    <property type="entry name" value="ACC_Biotin_Carboxylase"/>
</dbReference>
<evidence type="ECO:0000256" key="5">
    <source>
        <dbReference type="ARBA" id="ARBA00022598"/>
    </source>
</evidence>
<evidence type="ECO:0000256" key="2">
    <source>
        <dbReference type="ARBA" id="ARBA00004956"/>
    </source>
</evidence>
<comment type="catalytic activity">
    <reaction evidence="10 12">
        <text>N(6)-biotinyl-L-lysyl-[protein] + hydrogencarbonate + ATP = N(6)-carboxybiotinyl-L-lysyl-[protein] + ADP + phosphate + H(+)</text>
        <dbReference type="Rhea" id="RHEA:13501"/>
        <dbReference type="Rhea" id="RHEA-COMP:10505"/>
        <dbReference type="Rhea" id="RHEA-COMP:10506"/>
        <dbReference type="ChEBI" id="CHEBI:15378"/>
        <dbReference type="ChEBI" id="CHEBI:17544"/>
        <dbReference type="ChEBI" id="CHEBI:30616"/>
        <dbReference type="ChEBI" id="CHEBI:43474"/>
        <dbReference type="ChEBI" id="CHEBI:83144"/>
        <dbReference type="ChEBI" id="CHEBI:83145"/>
        <dbReference type="ChEBI" id="CHEBI:456216"/>
        <dbReference type="EC" id="6.3.4.14"/>
    </reaction>
</comment>
<sequence length="470" mass="50887">MPEPLFRKIMIANRGEIALRILRACRDLGIPAVVGYSAVDRDSLAVRLADEAVCIGPDAVAKSYNNIPAVISAALITGCDALHPGYGFLAENAFLAEICQQVGITFIGPRPEVIEKMGNKAIARDMMRAAGVPMLPGTDGPVENLGAARQAARKIGYPVIIKAVAGGGGRGMRVANDDAELTRLLPLAQSEADNAFGDNSCYIERYLSHPRHVEVQVLGDSHGNVIAVGERDCSLQRRHQKVVEEAPAPNLSRRVRENLLRTAVRGAKSASYTSAGTLEFLLDSDGRFYFMEMNTRIQVEHPITEETSGLDLVAWQIRIAAGHKIDIDTRQLEPSGHSIECRITAEDASKDFRPNTGTIDLFVAPGGPGVRVDSHLFSGYTVPPNYDSLLAKIIVHGSTRDEAIARMERALRETVITGISHSTPFHQAVMADQRFRDGEVHTGFVPELLARSPIGNDDFVSETPIPATTA</sequence>
<dbReference type="NCBIfam" id="TIGR00514">
    <property type="entry name" value="accC"/>
    <property type="match status" value="1"/>
</dbReference>
<dbReference type="InterPro" id="IPR011054">
    <property type="entry name" value="Rudment_hybrid_motif"/>
</dbReference>
<comment type="subunit">
    <text evidence="3 12">Acetyl-CoA carboxylase is a heterohexamer of biotin carboxyl carrier protein, biotin carboxylase and the two subunits of carboxyl transferase in a 2:2 complex.</text>
</comment>
<dbReference type="InterPro" id="IPR004549">
    <property type="entry name" value="Acetyl_CoA_COase_biotin_COase"/>
</dbReference>
<dbReference type="GO" id="GO:0006633">
    <property type="term" value="P:fatty acid biosynthetic process"/>
    <property type="evidence" value="ECO:0007669"/>
    <property type="project" value="UniProtKB-KW"/>
</dbReference>
<feature type="domain" description="Biotin carboxylation" evidence="14">
    <location>
        <begin position="5"/>
        <end position="450"/>
    </location>
</feature>
<proteinExistence type="predicted"/>
<evidence type="ECO:0000256" key="11">
    <source>
        <dbReference type="PROSITE-ProRule" id="PRU00409"/>
    </source>
</evidence>
<evidence type="ECO:0000256" key="4">
    <source>
        <dbReference type="ARBA" id="ARBA00013263"/>
    </source>
</evidence>